<dbReference type="GO" id="GO:0006886">
    <property type="term" value="P:intracellular protein transport"/>
    <property type="evidence" value="ECO:0007669"/>
    <property type="project" value="UniProtKB-UniRule"/>
</dbReference>
<keyword evidence="3 12" id="KW-0813">Transport</keyword>
<keyword evidence="5" id="KW-0053">Apoptosis</keyword>
<evidence type="ECO:0000256" key="2">
    <source>
        <dbReference type="ARBA" id="ARBA00007956"/>
    </source>
</evidence>
<evidence type="ECO:0000256" key="5">
    <source>
        <dbReference type="ARBA" id="ARBA00022703"/>
    </source>
</evidence>
<keyword evidence="17" id="KW-1185">Reference proteome</keyword>
<keyword evidence="8 12" id="KW-0653">Protein transport</keyword>
<dbReference type="PANTHER" id="PTHR12701">
    <property type="entry name" value="BCR-ASSOCIATED PROTEIN, BAP"/>
    <property type="match status" value="1"/>
</dbReference>
<dbReference type="FunFam" id="1.20.5.110:FF:000011">
    <property type="entry name" value="B-cell receptor-associated protein 29"/>
    <property type="match status" value="1"/>
</dbReference>
<dbReference type="OMA" id="FMARFWN"/>
<dbReference type="GO" id="GO:0005789">
    <property type="term" value="C:endoplasmic reticulum membrane"/>
    <property type="evidence" value="ECO:0000318"/>
    <property type="project" value="GO_Central"/>
</dbReference>
<dbReference type="Ensembl" id="ENSOANT00000069256.1">
    <property type="protein sequence ID" value="ENSOANP00000045019.1"/>
    <property type="gene ID" value="ENSOANG00000036759.1"/>
</dbReference>
<evidence type="ECO:0000313" key="16">
    <source>
        <dbReference type="Ensembl" id="ENSOANP00000045019.1"/>
    </source>
</evidence>
<comment type="similarity">
    <text evidence="2 12">Belongs to the BCAP29/BCAP31 family.</text>
</comment>
<comment type="subcellular location">
    <subcellularLocation>
        <location evidence="1 12">Endoplasmic reticulum membrane</location>
        <topology evidence="1 12">Multi-pass membrane protein</topology>
    </subcellularLocation>
</comment>
<proteinExistence type="inferred from homology"/>
<evidence type="ECO:0000256" key="4">
    <source>
        <dbReference type="ARBA" id="ARBA00022692"/>
    </source>
</evidence>
<dbReference type="PANTHER" id="PTHR12701:SF5">
    <property type="entry name" value="B-CELL RECEPTOR-ASSOCIATED PROTEIN 29"/>
    <property type="match status" value="1"/>
</dbReference>
<name>A0A6I8NUP0_ORNAN</name>
<keyword evidence="10 13" id="KW-0175">Coiled coil</keyword>
<dbReference type="GeneTree" id="ENSGT00390000011863"/>
<dbReference type="FunCoup" id="A0A6I8NUP0">
    <property type="interactions" value="1191"/>
</dbReference>
<reference evidence="16" key="1">
    <citation type="submission" date="2025-08" db="UniProtKB">
        <authorList>
            <consortium name="Ensembl"/>
        </authorList>
    </citation>
    <scope>IDENTIFICATION</scope>
    <source>
        <strain evidence="16">Glennie</strain>
    </source>
</reference>
<feature type="coiled-coil region" evidence="13">
    <location>
        <begin position="127"/>
        <end position="220"/>
    </location>
</feature>
<dbReference type="GO" id="GO:0070973">
    <property type="term" value="P:protein localization to endoplasmic reticulum exit site"/>
    <property type="evidence" value="ECO:0000318"/>
    <property type="project" value="GO_Central"/>
</dbReference>
<feature type="transmembrane region" description="Helical" evidence="12">
    <location>
        <begin position="7"/>
        <end position="27"/>
    </location>
</feature>
<dbReference type="Pfam" id="PF18035">
    <property type="entry name" value="Bap31_Bap29_C"/>
    <property type="match status" value="1"/>
</dbReference>
<protein>
    <recommendedName>
        <fullName evidence="12">B-cell receptor-associated protein</fullName>
        <shortName evidence="12">BCR-associated protein</shortName>
    </recommendedName>
</protein>
<dbReference type="InterPro" id="IPR008417">
    <property type="entry name" value="BAP29/BAP31"/>
</dbReference>
<dbReference type="Pfam" id="PF05529">
    <property type="entry name" value="Bap31"/>
    <property type="match status" value="1"/>
</dbReference>
<reference evidence="16" key="2">
    <citation type="submission" date="2025-09" db="UniProtKB">
        <authorList>
            <consortium name="Ensembl"/>
        </authorList>
    </citation>
    <scope>IDENTIFICATION</scope>
    <source>
        <strain evidence="16">Glennie</strain>
    </source>
</reference>
<dbReference type="InterPro" id="IPR040463">
    <property type="entry name" value="BAP29/BAP31_N"/>
</dbReference>
<evidence type="ECO:0000259" key="15">
    <source>
        <dbReference type="Pfam" id="PF18035"/>
    </source>
</evidence>
<dbReference type="Proteomes" id="UP000002279">
    <property type="component" value="Unplaced"/>
</dbReference>
<evidence type="ECO:0000256" key="3">
    <source>
        <dbReference type="ARBA" id="ARBA00022448"/>
    </source>
</evidence>
<dbReference type="InterPro" id="IPR041672">
    <property type="entry name" value="Bap31/Bap29_C"/>
</dbReference>
<comment type="function">
    <text evidence="12">Plays a role in the export of secreted proteins in the ER.</text>
</comment>
<feature type="transmembrane region" description="Helical" evidence="12">
    <location>
        <begin position="103"/>
        <end position="121"/>
    </location>
</feature>
<dbReference type="OrthoDB" id="435607at2759"/>
<evidence type="ECO:0000256" key="10">
    <source>
        <dbReference type="ARBA" id="ARBA00023054"/>
    </source>
</evidence>
<dbReference type="Gene3D" id="1.20.5.110">
    <property type="match status" value="1"/>
</dbReference>
<feature type="domain" description="BAP29/BAP31 transmembrane" evidence="14">
    <location>
        <begin position="1"/>
        <end position="132"/>
    </location>
</feature>
<evidence type="ECO:0000256" key="12">
    <source>
        <dbReference type="RuleBase" id="RU367026"/>
    </source>
</evidence>
<keyword evidence="9 12" id="KW-1133">Transmembrane helix</keyword>
<dbReference type="InParanoid" id="A0A6I8NUP0"/>
<sequence length="237" mass="27129">MSLQWVAVAAFLYAEAGGLLLLCLPGVTPHRWQKIFLFPLWGKIASFWNKVFLTIIILLIVLFLDAVREVRKYSSSHGVEKSSSSNPSASDHMQMKLFRSQRNLYLSGFSLFLWLVLRRTVTLITQLAKELGAKKALENQADSANEAAKNYMEENEKLKWIVNRNGKGDDENQKLAKDVEDLKAELKKTTDALSKARNEVSEVKKRSDSLSREYDRLLKEHTQLQVLWEETDGKKDL</sequence>
<dbReference type="Bgee" id="ENSOANG00000036759">
    <property type="expression patterns" value="Expressed in fibroblast and 7 other cell types or tissues"/>
</dbReference>
<evidence type="ECO:0000259" key="14">
    <source>
        <dbReference type="Pfam" id="PF05529"/>
    </source>
</evidence>
<evidence type="ECO:0000256" key="8">
    <source>
        <dbReference type="ARBA" id="ARBA00022927"/>
    </source>
</evidence>
<keyword evidence="7 12" id="KW-0931">ER-Golgi transport</keyword>
<keyword evidence="6 12" id="KW-0256">Endoplasmic reticulum</keyword>
<accession>A0A6I8NUP0</accession>
<keyword evidence="4 12" id="KW-0812">Transmembrane</keyword>
<dbReference type="GO" id="GO:0006888">
    <property type="term" value="P:endoplasmic reticulum to Golgi vesicle-mediated transport"/>
    <property type="evidence" value="ECO:0000318"/>
    <property type="project" value="GO_Central"/>
</dbReference>
<dbReference type="AlphaFoldDB" id="A0A6I8NUP0"/>
<evidence type="ECO:0000256" key="9">
    <source>
        <dbReference type="ARBA" id="ARBA00022989"/>
    </source>
</evidence>
<evidence type="ECO:0000256" key="13">
    <source>
        <dbReference type="SAM" id="Coils"/>
    </source>
</evidence>
<feature type="domain" description="Bap31/Bap29 cytoplasmic coiled-coil" evidence="15">
    <location>
        <begin position="177"/>
        <end position="236"/>
    </location>
</feature>
<evidence type="ECO:0000256" key="11">
    <source>
        <dbReference type="ARBA" id="ARBA00023136"/>
    </source>
</evidence>
<evidence type="ECO:0000256" key="6">
    <source>
        <dbReference type="ARBA" id="ARBA00022824"/>
    </source>
</evidence>
<feature type="transmembrane region" description="Helical" evidence="12">
    <location>
        <begin position="47"/>
        <end position="67"/>
    </location>
</feature>
<gene>
    <name evidence="16" type="primary">BCAP29</name>
</gene>
<keyword evidence="11 12" id="KW-0472">Membrane</keyword>
<evidence type="ECO:0000256" key="7">
    <source>
        <dbReference type="ARBA" id="ARBA00022892"/>
    </source>
</evidence>
<evidence type="ECO:0000313" key="17">
    <source>
        <dbReference type="Proteomes" id="UP000002279"/>
    </source>
</evidence>
<dbReference type="GO" id="GO:0006915">
    <property type="term" value="P:apoptotic process"/>
    <property type="evidence" value="ECO:0007669"/>
    <property type="project" value="UniProtKB-KW"/>
</dbReference>
<organism evidence="16 17">
    <name type="scientific">Ornithorhynchus anatinus</name>
    <name type="common">Duckbill platypus</name>
    <dbReference type="NCBI Taxonomy" id="9258"/>
    <lineage>
        <taxon>Eukaryota</taxon>
        <taxon>Metazoa</taxon>
        <taxon>Chordata</taxon>
        <taxon>Craniata</taxon>
        <taxon>Vertebrata</taxon>
        <taxon>Euteleostomi</taxon>
        <taxon>Mammalia</taxon>
        <taxon>Monotremata</taxon>
        <taxon>Ornithorhynchidae</taxon>
        <taxon>Ornithorhynchus</taxon>
    </lineage>
</organism>
<evidence type="ECO:0000256" key="1">
    <source>
        <dbReference type="ARBA" id="ARBA00004477"/>
    </source>
</evidence>